<dbReference type="Proteomes" id="UP000007129">
    <property type="component" value="Unassembled WGS sequence"/>
</dbReference>
<comment type="caution">
    <text evidence="2">The sequence shown here is derived from an EMBL/GenBank/DDBJ whole genome shotgun (WGS) entry which is preliminary data.</text>
</comment>
<organism evidence="2 3">
    <name type="scientific">Macrophomina phaseolina (strain MS6)</name>
    <name type="common">Charcoal rot fungus</name>
    <dbReference type="NCBI Taxonomy" id="1126212"/>
    <lineage>
        <taxon>Eukaryota</taxon>
        <taxon>Fungi</taxon>
        <taxon>Dikarya</taxon>
        <taxon>Ascomycota</taxon>
        <taxon>Pezizomycotina</taxon>
        <taxon>Dothideomycetes</taxon>
        <taxon>Dothideomycetes incertae sedis</taxon>
        <taxon>Botryosphaeriales</taxon>
        <taxon>Botryosphaeriaceae</taxon>
        <taxon>Macrophomina</taxon>
    </lineage>
</organism>
<dbReference type="EMBL" id="AHHD01000453">
    <property type="protein sequence ID" value="EKG12307.1"/>
    <property type="molecule type" value="Genomic_DNA"/>
</dbReference>
<feature type="compositionally biased region" description="Basic and acidic residues" evidence="1">
    <location>
        <begin position="29"/>
        <end position="47"/>
    </location>
</feature>
<accession>K2RHC9</accession>
<proteinExistence type="predicted"/>
<evidence type="ECO:0000313" key="3">
    <source>
        <dbReference type="Proteomes" id="UP000007129"/>
    </source>
</evidence>
<feature type="compositionally biased region" description="Polar residues" evidence="1">
    <location>
        <begin position="73"/>
        <end position="83"/>
    </location>
</feature>
<evidence type="ECO:0000313" key="2">
    <source>
        <dbReference type="EMBL" id="EKG12307.1"/>
    </source>
</evidence>
<evidence type="ECO:0000256" key="1">
    <source>
        <dbReference type="SAM" id="MobiDB-lite"/>
    </source>
</evidence>
<dbReference type="AlphaFoldDB" id="K2RHC9"/>
<dbReference type="VEuPathDB" id="FungiDB:MPH_10612"/>
<gene>
    <name evidence="2" type="ORF">MPH_10612</name>
</gene>
<sequence length="158" mass="16582">MSSTAHDPGSPGAMEIDGGSARASTAQAYEEHDNEKSTAYEEHDNEKSTANATGNSRPLISSSGAAVAAYGTGNRSATRQGGRNTEIEADYSIVSHHSTHGIVREQFPSHTQDKPVTFPTTSSGTVSGGAGAKMQERPYIEFGASTPARVRKRGQNSL</sequence>
<name>K2RHC9_MACPH</name>
<feature type="compositionally biased region" description="Low complexity" evidence="1">
    <location>
        <begin position="115"/>
        <end position="125"/>
    </location>
</feature>
<reference evidence="2 3" key="1">
    <citation type="journal article" date="2012" name="BMC Genomics">
        <title>Tools to kill: Genome of one of the most destructive plant pathogenic fungi Macrophomina phaseolina.</title>
        <authorList>
            <person name="Islam M.S."/>
            <person name="Haque M.S."/>
            <person name="Islam M.M."/>
            <person name="Emdad E.M."/>
            <person name="Halim A."/>
            <person name="Hossen Q.M.M."/>
            <person name="Hossain M.Z."/>
            <person name="Ahmed B."/>
            <person name="Rahim S."/>
            <person name="Rahman M.S."/>
            <person name="Alam M.M."/>
            <person name="Hou S."/>
            <person name="Wan X."/>
            <person name="Saito J.A."/>
            <person name="Alam M."/>
        </authorList>
    </citation>
    <scope>NUCLEOTIDE SEQUENCE [LARGE SCALE GENOMIC DNA]</scope>
    <source>
        <strain evidence="2 3">MS6</strain>
    </source>
</reference>
<dbReference type="InParanoid" id="K2RHC9"/>
<feature type="region of interest" description="Disordered" evidence="1">
    <location>
        <begin position="1"/>
        <end position="158"/>
    </location>
</feature>
<feature type="compositionally biased region" description="Basic residues" evidence="1">
    <location>
        <begin position="149"/>
        <end position="158"/>
    </location>
</feature>
<feature type="compositionally biased region" description="Polar residues" evidence="1">
    <location>
        <begin position="48"/>
        <end position="64"/>
    </location>
</feature>
<dbReference type="HOGENOM" id="CLU_1669719_0_0_1"/>
<protein>
    <submittedName>
        <fullName evidence="2">Uncharacterized protein</fullName>
    </submittedName>
</protein>